<keyword evidence="3" id="KW-1185">Reference proteome</keyword>
<dbReference type="PRINTS" id="PR01483">
    <property type="entry name" value="FASYNTHASE"/>
</dbReference>
<dbReference type="InterPro" id="IPR002539">
    <property type="entry name" value="MaoC-like_dom"/>
</dbReference>
<evidence type="ECO:0000313" key="3">
    <source>
        <dbReference type="Proteomes" id="UP001269819"/>
    </source>
</evidence>
<accession>A0ABU3W356</accession>
<proteinExistence type="predicted"/>
<name>A0ABU3W356_9GAMM</name>
<organism evidence="2 3">
    <name type="scientific">Marinobacter xestospongiae</name>
    <dbReference type="NCBI Taxonomy" id="994319"/>
    <lineage>
        <taxon>Bacteria</taxon>
        <taxon>Pseudomonadati</taxon>
        <taxon>Pseudomonadota</taxon>
        <taxon>Gammaproteobacteria</taxon>
        <taxon>Pseudomonadales</taxon>
        <taxon>Marinobacteraceae</taxon>
        <taxon>Marinobacter</taxon>
    </lineage>
</organism>
<protein>
    <submittedName>
        <fullName evidence="2">MaoC/PaaZ C-terminal domain-containing protein</fullName>
    </submittedName>
</protein>
<dbReference type="Pfam" id="PF01575">
    <property type="entry name" value="MaoC_dehydratas"/>
    <property type="match status" value="1"/>
</dbReference>
<dbReference type="InterPro" id="IPR050965">
    <property type="entry name" value="UPF0336/Enoyl-CoA_hydratase"/>
</dbReference>
<dbReference type="Proteomes" id="UP001269819">
    <property type="component" value="Unassembled WGS sequence"/>
</dbReference>
<dbReference type="InterPro" id="IPR003965">
    <property type="entry name" value="Fatty_acid_synthase"/>
</dbReference>
<dbReference type="SUPFAM" id="SSF54637">
    <property type="entry name" value="Thioesterase/thiol ester dehydrase-isomerase"/>
    <property type="match status" value="1"/>
</dbReference>
<dbReference type="PANTHER" id="PTHR43437">
    <property type="entry name" value="HYDROXYACYL-THIOESTER DEHYDRATASE TYPE 2, MITOCHONDRIAL-RELATED"/>
    <property type="match status" value="1"/>
</dbReference>
<dbReference type="EMBL" id="JAWIIJ010000023">
    <property type="protein sequence ID" value="MDV2080980.1"/>
    <property type="molecule type" value="Genomic_DNA"/>
</dbReference>
<dbReference type="Gene3D" id="3.10.129.10">
    <property type="entry name" value="Hotdog Thioesterase"/>
    <property type="match status" value="1"/>
</dbReference>
<dbReference type="InterPro" id="IPR029069">
    <property type="entry name" value="HotDog_dom_sf"/>
</dbReference>
<evidence type="ECO:0000259" key="1">
    <source>
        <dbReference type="Pfam" id="PF01575"/>
    </source>
</evidence>
<sequence>MSTPIHFEEPARLSQQDFNQFADLSGDHNPIHVDPDYSSGTRFGATVSHGMLLFTKLRGCLHRHFPKHRLAEQQLMFPAPAYAEENLVIQLDSAPTQDKGPLSVATRILKADGSACLEGRCILEPDTGNAP</sequence>
<reference evidence="2 3" key="1">
    <citation type="submission" date="2023-10" db="EMBL/GenBank/DDBJ databases">
        <title>Characteristics and mechanism of a salt-tolerant marine origin heterotrophic nitrifying- aerobic denitrifying bacteria Marinobacter xestospongiae HN1.</title>
        <authorList>
            <person name="Qi R."/>
        </authorList>
    </citation>
    <scope>NUCLEOTIDE SEQUENCE [LARGE SCALE GENOMIC DNA]</scope>
    <source>
        <strain evidence="2 3">HN1</strain>
    </source>
</reference>
<dbReference type="RefSeq" id="WP_316975307.1">
    <property type="nucleotide sequence ID" value="NZ_JAWIIJ010000023.1"/>
</dbReference>
<dbReference type="PANTHER" id="PTHR43437:SF3">
    <property type="entry name" value="HYDROXYACYL-THIOESTER DEHYDRATASE TYPE 2, MITOCHONDRIAL"/>
    <property type="match status" value="1"/>
</dbReference>
<evidence type="ECO:0000313" key="2">
    <source>
        <dbReference type="EMBL" id="MDV2080980.1"/>
    </source>
</evidence>
<gene>
    <name evidence="2" type="ORF">RYS15_20005</name>
</gene>
<feature type="domain" description="MaoC-like" evidence="1">
    <location>
        <begin position="3"/>
        <end position="91"/>
    </location>
</feature>
<comment type="caution">
    <text evidence="2">The sequence shown here is derived from an EMBL/GenBank/DDBJ whole genome shotgun (WGS) entry which is preliminary data.</text>
</comment>